<dbReference type="GO" id="GO:0016301">
    <property type="term" value="F:kinase activity"/>
    <property type="evidence" value="ECO:0007669"/>
    <property type="project" value="UniProtKB-KW"/>
</dbReference>
<evidence type="ECO:0000313" key="2">
    <source>
        <dbReference type="Proteomes" id="UP000034531"/>
    </source>
</evidence>
<organism evidence="1 2">
    <name type="scientific">Candidatus Curtissbacteria bacterium GW2011_GWA1_40_16</name>
    <dbReference type="NCBI Taxonomy" id="1618405"/>
    <lineage>
        <taxon>Bacteria</taxon>
        <taxon>Candidatus Curtissiibacteriota</taxon>
    </lineage>
</organism>
<dbReference type="Proteomes" id="UP000034531">
    <property type="component" value="Unassembled WGS sequence"/>
</dbReference>
<name>A0A0G0ULI7_9BACT</name>
<gene>
    <name evidence="1" type="ORF">UT84_C0003G0092</name>
</gene>
<sequence length="175" mass="19988">MAEYRSITISGPVATGTTTAAKTLAQQLNLEYHSAGEFFRQYMKSHNIPLPNKEEIPDDVERSLDQELTTLLKSNKLLVIDGLYAGYFAKDMPHVIKVKLTASEDIRIKRALKRSQDETAEDVKRRDEAHDLKFRKLYANEDFLDPKFFDLIIDNSNLAPEEVVAKIAEKFKETP</sequence>
<evidence type="ECO:0000313" key="1">
    <source>
        <dbReference type="EMBL" id="KKR51097.1"/>
    </source>
</evidence>
<dbReference type="Pfam" id="PF13189">
    <property type="entry name" value="Cytidylate_kin2"/>
    <property type="match status" value="1"/>
</dbReference>
<keyword evidence="1" id="KW-0808">Transferase</keyword>
<dbReference type="Gene3D" id="3.40.50.300">
    <property type="entry name" value="P-loop containing nucleotide triphosphate hydrolases"/>
    <property type="match status" value="1"/>
</dbReference>
<dbReference type="AlphaFoldDB" id="A0A0G0ULI7"/>
<comment type="caution">
    <text evidence="1">The sequence shown here is derived from an EMBL/GenBank/DDBJ whole genome shotgun (WGS) entry which is preliminary data.</text>
</comment>
<dbReference type="SUPFAM" id="SSF52540">
    <property type="entry name" value="P-loop containing nucleoside triphosphate hydrolases"/>
    <property type="match status" value="1"/>
</dbReference>
<reference evidence="1 2" key="1">
    <citation type="journal article" date="2015" name="Nature">
        <title>rRNA introns, odd ribosomes, and small enigmatic genomes across a large radiation of phyla.</title>
        <authorList>
            <person name="Brown C.T."/>
            <person name="Hug L.A."/>
            <person name="Thomas B.C."/>
            <person name="Sharon I."/>
            <person name="Castelle C.J."/>
            <person name="Singh A."/>
            <person name="Wilkins M.J."/>
            <person name="Williams K.H."/>
            <person name="Banfield J.F."/>
        </authorList>
    </citation>
    <scope>NUCLEOTIDE SEQUENCE [LARGE SCALE GENOMIC DNA]</scope>
</reference>
<accession>A0A0G0ULI7</accession>
<dbReference type="InterPro" id="IPR027417">
    <property type="entry name" value="P-loop_NTPase"/>
</dbReference>
<keyword evidence="1" id="KW-0418">Kinase</keyword>
<proteinExistence type="predicted"/>
<dbReference type="EMBL" id="LBYI01000003">
    <property type="protein sequence ID" value="KKR51097.1"/>
    <property type="molecule type" value="Genomic_DNA"/>
</dbReference>
<protein>
    <submittedName>
        <fullName evidence="1">Cytidylate kinase</fullName>
    </submittedName>
</protein>